<evidence type="ECO:0000256" key="6">
    <source>
        <dbReference type="ARBA" id="ARBA00045590"/>
    </source>
</evidence>
<name>A0A6J8B610_MYTCO</name>
<feature type="repeat" description="TPR" evidence="7">
    <location>
        <begin position="377"/>
        <end position="410"/>
    </location>
</feature>
<keyword evidence="3 7" id="KW-0802">TPR repeat</keyword>
<comment type="function">
    <text evidence="6">Acts as a co-chaperone for HSP90AA1. Mediates the association of the molecular chaperones HSPA8/HSC70 and HSP90.</text>
</comment>
<keyword evidence="1" id="KW-0963">Cytoplasm</keyword>
<dbReference type="FunFam" id="1.25.40.10:FF:000010">
    <property type="entry name" value="Stress-induced phosphoprotein 1"/>
    <property type="match status" value="1"/>
</dbReference>
<evidence type="ECO:0000256" key="5">
    <source>
        <dbReference type="ARBA" id="ARBA00026193"/>
    </source>
</evidence>
<dbReference type="FunFam" id="1.10.260.100:FF:000004">
    <property type="entry name" value="Putative stress-induced-phosphoprotein 1"/>
    <property type="match status" value="1"/>
</dbReference>
<dbReference type="Pfam" id="PF17830">
    <property type="entry name" value="STI1-HOP_DP"/>
    <property type="match status" value="2"/>
</dbReference>
<evidence type="ECO:0000256" key="3">
    <source>
        <dbReference type="ARBA" id="ARBA00022803"/>
    </source>
</evidence>
<dbReference type="AlphaFoldDB" id="A0A6J8B610"/>
<dbReference type="SMART" id="SM00028">
    <property type="entry name" value="TPR"/>
    <property type="match status" value="9"/>
</dbReference>
<feature type="compositionally biased region" description="Basic and acidic residues" evidence="8">
    <location>
        <begin position="200"/>
        <end position="209"/>
    </location>
</feature>
<keyword evidence="11" id="KW-1185">Reference proteome</keyword>
<dbReference type="PANTHER" id="PTHR22904">
    <property type="entry name" value="TPR REPEAT CONTAINING PROTEIN"/>
    <property type="match status" value="1"/>
</dbReference>
<evidence type="ECO:0000256" key="2">
    <source>
        <dbReference type="ARBA" id="ARBA00022737"/>
    </source>
</evidence>
<gene>
    <name evidence="10" type="ORF">MCOR_14643</name>
</gene>
<dbReference type="PANTHER" id="PTHR22904:SF523">
    <property type="entry name" value="STRESS-INDUCED-PHOSPHOPROTEIN 1"/>
    <property type="match status" value="1"/>
</dbReference>
<comment type="subcellular location">
    <subcellularLocation>
        <location evidence="4">Dynein axonemal particle</location>
    </subcellularLocation>
</comment>
<feature type="repeat" description="TPR" evidence="7">
    <location>
        <begin position="242"/>
        <end position="275"/>
    </location>
</feature>
<dbReference type="SMART" id="SM00727">
    <property type="entry name" value="STI1"/>
    <property type="match status" value="2"/>
</dbReference>
<dbReference type="Pfam" id="PF00515">
    <property type="entry name" value="TPR_1"/>
    <property type="match status" value="1"/>
</dbReference>
<protein>
    <recommendedName>
        <fullName evidence="5">Stress-induced-phosphoprotein 1</fullName>
    </recommendedName>
</protein>
<accession>A0A6J8B610</accession>
<dbReference type="GO" id="GO:0120293">
    <property type="term" value="C:dynein axonemal particle"/>
    <property type="evidence" value="ECO:0007669"/>
    <property type="project" value="UniProtKB-SubCell"/>
</dbReference>
<dbReference type="OrthoDB" id="2423701at2759"/>
<feature type="domain" description="STI1" evidence="9">
    <location>
        <begin position="149"/>
        <end position="187"/>
    </location>
</feature>
<feature type="repeat" description="TPR" evidence="7">
    <location>
        <begin position="411"/>
        <end position="444"/>
    </location>
</feature>
<feature type="repeat" description="TPR" evidence="7">
    <location>
        <begin position="445"/>
        <end position="478"/>
    </location>
</feature>
<evidence type="ECO:0000256" key="1">
    <source>
        <dbReference type="ARBA" id="ARBA00022490"/>
    </source>
</evidence>
<evidence type="ECO:0000259" key="9">
    <source>
        <dbReference type="SMART" id="SM00727"/>
    </source>
</evidence>
<feature type="repeat" description="TPR" evidence="7">
    <location>
        <begin position="77"/>
        <end position="110"/>
    </location>
</feature>
<dbReference type="InterPro" id="IPR019734">
    <property type="entry name" value="TPR_rpt"/>
</dbReference>
<evidence type="ECO:0000256" key="8">
    <source>
        <dbReference type="SAM" id="MobiDB-lite"/>
    </source>
</evidence>
<feature type="repeat" description="TPR" evidence="7">
    <location>
        <begin position="9"/>
        <end position="42"/>
    </location>
</feature>
<dbReference type="FunFam" id="1.10.260.100:FF:000002">
    <property type="entry name" value="Stress-induced-phosphoprotein 1 (Hsp70/Hsp90-organizing)"/>
    <property type="match status" value="1"/>
</dbReference>
<dbReference type="Gene3D" id="1.25.40.10">
    <property type="entry name" value="Tetratricopeptide repeat domain"/>
    <property type="match status" value="3"/>
</dbReference>
<dbReference type="InterPro" id="IPR041243">
    <property type="entry name" value="STI1/HOP_DP"/>
</dbReference>
<feature type="repeat" description="TPR" evidence="7">
    <location>
        <begin position="317"/>
        <end position="350"/>
    </location>
</feature>
<feature type="region of interest" description="Disordered" evidence="8">
    <location>
        <begin position="200"/>
        <end position="255"/>
    </location>
</feature>
<keyword evidence="2" id="KW-0677">Repeat</keyword>
<feature type="compositionally biased region" description="Basic and acidic residues" evidence="8">
    <location>
        <begin position="243"/>
        <end position="255"/>
    </location>
</feature>
<organism evidence="10 11">
    <name type="scientific">Mytilus coruscus</name>
    <name type="common">Sea mussel</name>
    <dbReference type="NCBI Taxonomy" id="42192"/>
    <lineage>
        <taxon>Eukaryota</taxon>
        <taxon>Metazoa</taxon>
        <taxon>Spiralia</taxon>
        <taxon>Lophotrochozoa</taxon>
        <taxon>Mollusca</taxon>
        <taxon>Bivalvia</taxon>
        <taxon>Autobranchia</taxon>
        <taxon>Pteriomorphia</taxon>
        <taxon>Mytilida</taxon>
        <taxon>Mytiloidea</taxon>
        <taxon>Mytilidae</taxon>
        <taxon>Mytilinae</taxon>
        <taxon>Mytilus</taxon>
    </lineage>
</organism>
<dbReference type="PROSITE" id="PS50005">
    <property type="entry name" value="TPR"/>
    <property type="match status" value="7"/>
</dbReference>
<dbReference type="Pfam" id="PF13181">
    <property type="entry name" value="TPR_8"/>
    <property type="match status" value="2"/>
</dbReference>
<sequence length="557" mass="63032">MSSENQKKVNDLKSEGNKALETANFEEAIRKYTEAIALDPENHVLYSNRSAALTKAARYLEALGDADKTIEIKPDWAKGFSRKGTALCYLNRYEEAASVFMEGLKIDPENAQLKNGLEDAQSKLTGPSGSQPLGNPFAFPDIMQRLEANPKTREYLKQPDYRMMIQLLQQNPNSLQSFQDPRIIQTLGVLLGFDLEQKNADASEDKETESTPEQTSMPPQSSKSNPQNNSNPEPENQSNSQAQEEKQKGNEAYKKKDFDTAIAHYDKAIELDPTDITYRNNKAAVYFELKDYDKCIEISEEATNIGRENRADYTLIAKALARAGKAYMKKGDDESALRYLNKSLSEHRNPDIQKIVHALDKKIKENERLKYIDPEKSLEAKTLGNDYFKKGDYPTAKKHYDEAIKRNPDDAKLYSNRAACYTKLLEFNLALKDADKCIELDPKFIKGYLRKGSILYAMKEPSKAAQAYLKALDLDPNCEEANQGYRDSRMAEGNDPEAVRKRAMADPEVTQILKDPAMQLILQQMEKDPKAVREHLQNPEVAAKIEKLMECGIIALR</sequence>
<evidence type="ECO:0000313" key="11">
    <source>
        <dbReference type="Proteomes" id="UP000507470"/>
    </source>
</evidence>
<feature type="compositionally biased region" description="Low complexity" evidence="8">
    <location>
        <begin position="218"/>
        <end position="241"/>
    </location>
</feature>
<dbReference type="GO" id="GO:0051879">
    <property type="term" value="F:Hsp90 protein binding"/>
    <property type="evidence" value="ECO:0007669"/>
    <property type="project" value="TreeGrafter"/>
</dbReference>
<dbReference type="Proteomes" id="UP000507470">
    <property type="component" value="Unassembled WGS sequence"/>
</dbReference>
<dbReference type="FunFam" id="1.25.40.10:FF:000027">
    <property type="entry name" value="stress-induced-phosphoprotein 1 isoform X1"/>
    <property type="match status" value="1"/>
</dbReference>
<reference evidence="10 11" key="1">
    <citation type="submission" date="2020-06" db="EMBL/GenBank/DDBJ databases">
        <authorList>
            <person name="Li R."/>
            <person name="Bekaert M."/>
        </authorList>
    </citation>
    <scope>NUCLEOTIDE SEQUENCE [LARGE SCALE GENOMIC DNA]</scope>
    <source>
        <strain evidence="11">wild</strain>
    </source>
</reference>
<dbReference type="Pfam" id="PF13414">
    <property type="entry name" value="TPR_11"/>
    <property type="match status" value="2"/>
</dbReference>
<proteinExistence type="predicted"/>
<dbReference type="FunFam" id="1.25.40.10:FF:000020">
    <property type="entry name" value="Stress-induced phosphoprotein 1"/>
    <property type="match status" value="1"/>
</dbReference>
<dbReference type="EMBL" id="CACVKT020002575">
    <property type="protein sequence ID" value="CAC5378434.1"/>
    <property type="molecule type" value="Genomic_DNA"/>
</dbReference>
<dbReference type="SUPFAM" id="SSF48452">
    <property type="entry name" value="TPR-like"/>
    <property type="match status" value="3"/>
</dbReference>
<dbReference type="Gene3D" id="1.10.260.100">
    <property type="match status" value="2"/>
</dbReference>
<dbReference type="InterPro" id="IPR006636">
    <property type="entry name" value="STI1_HS-bd"/>
</dbReference>
<evidence type="ECO:0000256" key="4">
    <source>
        <dbReference type="ARBA" id="ARBA00024190"/>
    </source>
</evidence>
<dbReference type="InterPro" id="IPR011990">
    <property type="entry name" value="TPR-like_helical_dom_sf"/>
</dbReference>
<evidence type="ECO:0000256" key="7">
    <source>
        <dbReference type="PROSITE-ProRule" id="PRU00339"/>
    </source>
</evidence>
<feature type="domain" description="STI1" evidence="9">
    <location>
        <begin position="506"/>
        <end position="545"/>
    </location>
</feature>
<evidence type="ECO:0000313" key="10">
    <source>
        <dbReference type="EMBL" id="CAC5378434.1"/>
    </source>
</evidence>